<gene>
    <name evidence="1" type="ORF">LVIROSA_LOCUS23770</name>
</gene>
<evidence type="ECO:0000313" key="1">
    <source>
        <dbReference type="EMBL" id="CAH1437441.1"/>
    </source>
</evidence>
<proteinExistence type="predicted"/>
<keyword evidence="2" id="KW-1185">Reference proteome</keyword>
<dbReference type="EMBL" id="CAKMRJ010004445">
    <property type="protein sequence ID" value="CAH1437441.1"/>
    <property type="molecule type" value="Genomic_DNA"/>
</dbReference>
<protein>
    <submittedName>
        <fullName evidence="1">Uncharacterized protein</fullName>
    </submittedName>
</protein>
<comment type="caution">
    <text evidence="1">The sequence shown here is derived from an EMBL/GenBank/DDBJ whole genome shotgun (WGS) entry which is preliminary data.</text>
</comment>
<organism evidence="1 2">
    <name type="scientific">Lactuca virosa</name>
    <dbReference type="NCBI Taxonomy" id="75947"/>
    <lineage>
        <taxon>Eukaryota</taxon>
        <taxon>Viridiplantae</taxon>
        <taxon>Streptophyta</taxon>
        <taxon>Embryophyta</taxon>
        <taxon>Tracheophyta</taxon>
        <taxon>Spermatophyta</taxon>
        <taxon>Magnoliopsida</taxon>
        <taxon>eudicotyledons</taxon>
        <taxon>Gunneridae</taxon>
        <taxon>Pentapetalae</taxon>
        <taxon>asterids</taxon>
        <taxon>campanulids</taxon>
        <taxon>Asterales</taxon>
        <taxon>Asteraceae</taxon>
        <taxon>Cichorioideae</taxon>
        <taxon>Cichorieae</taxon>
        <taxon>Lactucinae</taxon>
        <taxon>Lactuca</taxon>
    </lineage>
</organism>
<dbReference type="Proteomes" id="UP001157418">
    <property type="component" value="Unassembled WGS sequence"/>
</dbReference>
<name>A0AAU9NHX1_9ASTR</name>
<evidence type="ECO:0000313" key="2">
    <source>
        <dbReference type="Proteomes" id="UP001157418"/>
    </source>
</evidence>
<reference evidence="1 2" key="1">
    <citation type="submission" date="2022-01" db="EMBL/GenBank/DDBJ databases">
        <authorList>
            <person name="Xiong W."/>
            <person name="Schranz E."/>
        </authorList>
    </citation>
    <scope>NUCLEOTIDE SEQUENCE [LARGE SCALE GENOMIC DNA]</scope>
</reference>
<dbReference type="AlphaFoldDB" id="A0AAU9NHX1"/>
<accession>A0AAU9NHX1</accession>
<sequence length="146" mass="15950">MAKPLNAAPMGSPVVEHIARKGNLISGRLPLVHYLRLRQPPIVERKGTEAAVLPSSGSDGCSFFYLTTITQGGKDFGPRLIGEERNTKTVRKWPMTLNRSQGRAAIGGGKSLNFFSIVVMFQAGNEGEGLGQIYLLYFHNCMISIK</sequence>